<protein>
    <recommendedName>
        <fullName evidence="6">Translocator protein BipB-like C-terminal domain-containing protein</fullName>
    </recommendedName>
</protein>
<evidence type="ECO:0000256" key="5">
    <source>
        <dbReference type="SAM" id="MobiDB-lite"/>
    </source>
</evidence>
<reference evidence="7 8" key="1">
    <citation type="submission" date="2018-09" db="EMBL/GenBank/DDBJ databases">
        <title>Phylogeny of the Shewanellaceae, and recommendation for two new genera, Pseudoshewanella and Parashewanella.</title>
        <authorList>
            <person name="Wang G."/>
        </authorList>
    </citation>
    <scope>NUCLEOTIDE SEQUENCE [LARGE SCALE GENOMIC DNA]</scope>
    <source>
        <strain evidence="7 8">C51</strain>
    </source>
</reference>
<comment type="similarity">
    <text evidence="4">Belongs to the SctE/SipB/YopB family.</text>
</comment>
<organism evidence="7 8">
    <name type="scientific">Parashewanella curva</name>
    <dbReference type="NCBI Taxonomy" id="2338552"/>
    <lineage>
        <taxon>Bacteria</taxon>
        <taxon>Pseudomonadati</taxon>
        <taxon>Pseudomonadota</taxon>
        <taxon>Gammaproteobacteria</taxon>
        <taxon>Alteromonadales</taxon>
        <taxon>Shewanellaceae</taxon>
        <taxon>Parashewanella</taxon>
    </lineage>
</organism>
<evidence type="ECO:0000256" key="4">
    <source>
        <dbReference type="ARBA" id="ARBA00035640"/>
    </source>
</evidence>
<evidence type="ECO:0000313" key="7">
    <source>
        <dbReference type="EMBL" id="RLV59970.1"/>
    </source>
</evidence>
<evidence type="ECO:0000256" key="1">
    <source>
        <dbReference type="ARBA" id="ARBA00004301"/>
    </source>
</evidence>
<dbReference type="GO" id="GO:0033644">
    <property type="term" value="C:host cell membrane"/>
    <property type="evidence" value="ECO:0007669"/>
    <property type="project" value="UniProtKB-SubCell"/>
</dbReference>
<sequence>MPDLNRVGHANTHHTYMDPSLAQNPEAAQGAQHAKLPTFNQIAHVSSNAFMLADEIEKRQGLISRREADRALRHIFTQFGENAAPSIDDIPKASMKAMVLMATNLSISTFSDTAQAKLKAQKIMTDTQAYLNDQKVKKYQDQMKAQADQQAKARKAGIFTAVFDWIISAAEAIYGIFKLVEGIASAIVTFGADAEAYLEIAGGATYLAAGAAGLVKAAAETCALAGIGNKAIEDKVAEIAGYVQLGCEIAGMCVDVFGAGLAFKAARAGAKAAEEGVKIAADVIIKTGTDLAEATAGASIDAGAEGMVELEKIAAKEAVEQVSKEIAEQVASDVGSSIVQKISSQAAEVASEEGTEEGAKIGKKILVKLTRRMFKRVSKEFGKEAIKEMTKKAVQEAIEETAKQAAKEGGEITEDTVKDIGKLVGKKVSNRLLRGAVKISTNLAFDLARGAVQGGQQITKGTIAEIRAVTEKAIQELIVEQEFLEFTSDWYDKTKQDETKSAKDLISKSGTALQGATDVITQTGSIQARIAGSIAG</sequence>
<dbReference type="EMBL" id="QZEI01000023">
    <property type="protein sequence ID" value="RLV59970.1"/>
    <property type="molecule type" value="Genomic_DNA"/>
</dbReference>
<name>A0A3L8PXB6_9GAMM</name>
<accession>A0A3L8PXB6</accession>
<comment type="subcellular location">
    <subcellularLocation>
        <location evidence="1">Host membrane</location>
        <topology evidence="1">Multi-pass membrane protein</topology>
    </subcellularLocation>
</comment>
<evidence type="ECO:0000256" key="3">
    <source>
        <dbReference type="ARBA" id="ARBA00023026"/>
    </source>
</evidence>
<keyword evidence="8" id="KW-1185">Reference proteome</keyword>
<dbReference type="OrthoDB" id="6479672at2"/>
<dbReference type="Proteomes" id="UP000281474">
    <property type="component" value="Unassembled WGS sequence"/>
</dbReference>
<feature type="region of interest" description="Disordered" evidence="5">
    <location>
        <begin position="1"/>
        <end position="20"/>
    </location>
</feature>
<keyword evidence="3" id="KW-0843">Virulence</keyword>
<comment type="caution">
    <text evidence="7">The sequence shown here is derived from an EMBL/GenBank/DDBJ whole genome shotgun (WGS) entry which is preliminary data.</text>
</comment>
<feature type="domain" description="Translocator protein BipB-like C-terminal" evidence="6">
    <location>
        <begin position="98"/>
        <end position="350"/>
    </location>
</feature>
<evidence type="ECO:0000256" key="2">
    <source>
        <dbReference type="ARBA" id="ARBA00022870"/>
    </source>
</evidence>
<gene>
    <name evidence="7" type="ORF">D5018_09200</name>
</gene>
<keyword evidence="2" id="KW-0472">Membrane</keyword>
<keyword evidence="2" id="KW-1043">Host membrane</keyword>
<dbReference type="RefSeq" id="WP_121838714.1">
    <property type="nucleotide sequence ID" value="NZ_ML014772.1"/>
</dbReference>
<proteinExistence type="inferred from homology"/>
<dbReference type="AlphaFoldDB" id="A0A3L8PXB6"/>
<feature type="domain" description="Translocator protein BipB-like C-terminal" evidence="6">
    <location>
        <begin position="383"/>
        <end position="533"/>
    </location>
</feature>
<evidence type="ECO:0000259" key="6">
    <source>
        <dbReference type="Pfam" id="PF04888"/>
    </source>
</evidence>
<dbReference type="InterPro" id="IPR006972">
    <property type="entry name" value="BipB-like_C"/>
</dbReference>
<evidence type="ECO:0000313" key="8">
    <source>
        <dbReference type="Proteomes" id="UP000281474"/>
    </source>
</evidence>
<dbReference type="Pfam" id="PF04888">
    <property type="entry name" value="SseC"/>
    <property type="match status" value="2"/>
</dbReference>